<name>A0A0J7JTY6_LASNI</name>
<proteinExistence type="predicted"/>
<evidence type="ECO:0000313" key="2">
    <source>
        <dbReference type="Proteomes" id="UP000036403"/>
    </source>
</evidence>
<feature type="non-terminal residue" evidence="1">
    <location>
        <position position="151"/>
    </location>
</feature>
<dbReference type="OrthoDB" id="10259785at2759"/>
<accession>A0A0J7JTY6</accession>
<evidence type="ECO:0000313" key="1">
    <source>
        <dbReference type="EMBL" id="KMQ81346.1"/>
    </source>
</evidence>
<dbReference type="Proteomes" id="UP000036403">
    <property type="component" value="Unassembled WGS sequence"/>
</dbReference>
<dbReference type="EMBL" id="LBMM01036554">
    <property type="protein sequence ID" value="KMQ81346.1"/>
    <property type="molecule type" value="Genomic_DNA"/>
</dbReference>
<keyword evidence="2" id="KW-1185">Reference proteome</keyword>
<protein>
    <submittedName>
        <fullName evidence="1">Ser/arg-like nuclear matrix protein</fullName>
    </submittedName>
</protein>
<dbReference type="STRING" id="67767.A0A0J7JTY6"/>
<reference evidence="1 2" key="1">
    <citation type="submission" date="2015-04" db="EMBL/GenBank/DDBJ databases">
        <title>Lasius niger genome sequencing.</title>
        <authorList>
            <person name="Konorov E.A."/>
            <person name="Nikitin M.A."/>
            <person name="Kirill M.V."/>
            <person name="Chang P."/>
        </authorList>
    </citation>
    <scope>NUCLEOTIDE SEQUENCE [LARGE SCALE GENOMIC DNA]</scope>
    <source>
        <tissue evidence="1">Whole</tissue>
    </source>
</reference>
<comment type="caution">
    <text evidence="1">The sequence shown here is derived from an EMBL/GenBank/DDBJ whole genome shotgun (WGS) entry which is preliminary data.</text>
</comment>
<gene>
    <name evidence="1" type="ORF">RF55_26641</name>
</gene>
<dbReference type="PaxDb" id="67767-A0A0J7JTY6"/>
<organism evidence="1 2">
    <name type="scientific">Lasius niger</name>
    <name type="common">Black garden ant</name>
    <dbReference type="NCBI Taxonomy" id="67767"/>
    <lineage>
        <taxon>Eukaryota</taxon>
        <taxon>Metazoa</taxon>
        <taxon>Ecdysozoa</taxon>
        <taxon>Arthropoda</taxon>
        <taxon>Hexapoda</taxon>
        <taxon>Insecta</taxon>
        <taxon>Pterygota</taxon>
        <taxon>Neoptera</taxon>
        <taxon>Endopterygota</taxon>
        <taxon>Hymenoptera</taxon>
        <taxon>Apocrita</taxon>
        <taxon>Aculeata</taxon>
        <taxon>Formicoidea</taxon>
        <taxon>Formicidae</taxon>
        <taxon>Formicinae</taxon>
        <taxon>Lasius</taxon>
        <taxon>Lasius</taxon>
    </lineage>
</organism>
<dbReference type="AlphaFoldDB" id="A0A0J7JTY6"/>
<sequence>MLRPTDEAIACDFGSSPWYRIAWLLTLKHEKPDLRLFYQVANVVMSSRRDKCPGNQKTTRYWLRVNDPFMRRPVPGFTVCYQCARIVEVLLPNLTGVFVRQDSRSEPTRDRCALHFASRRRQFVLFFDAFETTSDKAFVANQAPNVAGLAQ</sequence>